<evidence type="ECO:0008006" key="3">
    <source>
        <dbReference type="Google" id="ProtNLM"/>
    </source>
</evidence>
<sequence length="155" mass="17724">MVKENQNVDLLNQEDLEGHNTFHLINCIISTIDLIGVFELNVHLVIENCIINNLKIHSCWFKNGLLLKNCIVRNYVDYQMGGHNINPLVIEGNVFTDFFNFFDCQFENRIELKNNVFNKGTNLLGNKGEGFENSFAEGWLAENNVGDIDLNEVAM</sequence>
<keyword evidence="2" id="KW-1185">Reference proteome</keyword>
<gene>
    <name evidence="1" type="ORF">D7322_28180</name>
</gene>
<dbReference type="AlphaFoldDB" id="A0A420VPJ6"/>
<accession>A0A420VPJ6</accession>
<dbReference type="RefSeq" id="WP_121127494.1">
    <property type="nucleotide sequence ID" value="NZ_RBWS01000041.1"/>
</dbReference>
<protein>
    <recommendedName>
        <fullName evidence="3">Pentapeptide repeat-containing protein</fullName>
    </recommendedName>
</protein>
<evidence type="ECO:0000313" key="2">
    <source>
        <dbReference type="Proteomes" id="UP000282423"/>
    </source>
</evidence>
<dbReference type="EMBL" id="RBWS01000041">
    <property type="protein sequence ID" value="RKO68258.1"/>
    <property type="molecule type" value="Genomic_DNA"/>
</dbReference>
<proteinExistence type="predicted"/>
<name>A0A420VPJ6_9SPHI</name>
<comment type="caution">
    <text evidence="1">The sequence shown here is derived from an EMBL/GenBank/DDBJ whole genome shotgun (WGS) entry which is preliminary data.</text>
</comment>
<evidence type="ECO:0000313" key="1">
    <source>
        <dbReference type="EMBL" id="RKO68258.1"/>
    </source>
</evidence>
<reference evidence="1 2" key="1">
    <citation type="submission" date="2018-10" db="EMBL/GenBank/DDBJ databases">
        <title>Sphingobacterium sp. M05W1-28.</title>
        <authorList>
            <person name="Cai H."/>
        </authorList>
    </citation>
    <scope>NUCLEOTIDE SEQUENCE [LARGE SCALE GENOMIC DNA]</scope>
    <source>
        <strain evidence="1 2">M05W1-28</strain>
    </source>
</reference>
<organism evidence="1 2">
    <name type="scientific">Sphingobacterium puteale</name>
    <dbReference type="NCBI Taxonomy" id="2420510"/>
    <lineage>
        <taxon>Bacteria</taxon>
        <taxon>Pseudomonadati</taxon>
        <taxon>Bacteroidota</taxon>
        <taxon>Sphingobacteriia</taxon>
        <taxon>Sphingobacteriales</taxon>
        <taxon>Sphingobacteriaceae</taxon>
        <taxon>Sphingobacterium</taxon>
    </lineage>
</organism>
<dbReference type="Proteomes" id="UP000282423">
    <property type="component" value="Unassembled WGS sequence"/>
</dbReference>
<dbReference type="OrthoDB" id="1097343at2"/>